<dbReference type="SUPFAM" id="SSF64496">
    <property type="entry name" value="DNA-binding domain of intron-encoded endonucleases"/>
    <property type="match status" value="1"/>
</dbReference>
<evidence type="ECO:0000256" key="1">
    <source>
        <dbReference type="SAM" id="MobiDB-lite"/>
    </source>
</evidence>
<dbReference type="EMBL" id="LAZR01013460">
    <property type="protein sequence ID" value="KKM21865.1"/>
    <property type="molecule type" value="Genomic_DNA"/>
</dbReference>
<feature type="region of interest" description="Disordered" evidence="1">
    <location>
        <begin position="1"/>
        <end position="53"/>
    </location>
</feature>
<dbReference type="GO" id="GO:0003677">
    <property type="term" value="F:DNA binding"/>
    <property type="evidence" value="ECO:0007669"/>
    <property type="project" value="InterPro"/>
</dbReference>
<gene>
    <name evidence="3" type="ORF">LCGC14_1631100</name>
</gene>
<accession>A0A0F9L294</accession>
<dbReference type="InterPro" id="IPR003611">
    <property type="entry name" value="NUMOD3"/>
</dbReference>
<name>A0A0F9L294_9ZZZZ</name>
<evidence type="ECO:0000259" key="2">
    <source>
        <dbReference type="SMART" id="SM00496"/>
    </source>
</evidence>
<sequence length="185" mass="21004">MEKGSNHTPKALEKMRQRKWSKATRAKMQGKSHSAETRAKMSASHSGKTLTPEHRENIRKALLGHKISPETRAKIGKAALGHTRRLGMKHTPETIAQISATKLQPENRAKARAKKLGSNNPAWQGGISREPYGWEWDEPLRESIRKYDGYKCRVCGVPQMECDVALNVHHINYAKTCNEWWNLLS</sequence>
<feature type="non-terminal residue" evidence="3">
    <location>
        <position position="185"/>
    </location>
</feature>
<feature type="domain" description="Nuclease associated modular" evidence="2">
    <location>
        <begin position="63"/>
        <end position="79"/>
    </location>
</feature>
<proteinExistence type="predicted"/>
<feature type="domain" description="Nuclease associated modular" evidence="2">
    <location>
        <begin position="46"/>
        <end position="62"/>
    </location>
</feature>
<reference evidence="3" key="1">
    <citation type="journal article" date="2015" name="Nature">
        <title>Complex archaea that bridge the gap between prokaryotes and eukaryotes.</title>
        <authorList>
            <person name="Spang A."/>
            <person name="Saw J.H."/>
            <person name="Jorgensen S.L."/>
            <person name="Zaremba-Niedzwiedzka K."/>
            <person name="Martijn J."/>
            <person name="Lind A.E."/>
            <person name="van Eijk R."/>
            <person name="Schleper C."/>
            <person name="Guy L."/>
            <person name="Ettema T.J."/>
        </authorList>
    </citation>
    <scope>NUCLEOTIDE SEQUENCE</scope>
</reference>
<evidence type="ECO:0000313" key="3">
    <source>
        <dbReference type="EMBL" id="KKM21865.1"/>
    </source>
</evidence>
<organism evidence="3">
    <name type="scientific">marine sediment metagenome</name>
    <dbReference type="NCBI Taxonomy" id="412755"/>
    <lineage>
        <taxon>unclassified sequences</taxon>
        <taxon>metagenomes</taxon>
        <taxon>ecological metagenomes</taxon>
    </lineage>
</organism>
<dbReference type="Pfam" id="PF07460">
    <property type="entry name" value="NUMOD3"/>
    <property type="match status" value="2"/>
</dbReference>
<dbReference type="AlphaFoldDB" id="A0A0F9L294"/>
<dbReference type="SMART" id="SM00496">
    <property type="entry name" value="IENR2"/>
    <property type="match status" value="5"/>
</dbReference>
<feature type="compositionally biased region" description="Basic residues" evidence="1">
    <location>
        <begin position="16"/>
        <end position="30"/>
    </location>
</feature>
<feature type="domain" description="Nuclease associated modular" evidence="2">
    <location>
        <begin position="3"/>
        <end position="19"/>
    </location>
</feature>
<feature type="domain" description="Nuclease associated modular" evidence="2">
    <location>
        <begin position="86"/>
        <end position="102"/>
    </location>
</feature>
<comment type="caution">
    <text evidence="3">The sequence shown here is derived from an EMBL/GenBank/DDBJ whole genome shotgun (WGS) entry which is preliminary data.</text>
</comment>
<feature type="compositionally biased region" description="Basic and acidic residues" evidence="1">
    <location>
        <begin position="1"/>
        <end position="15"/>
    </location>
</feature>
<protein>
    <recommendedName>
        <fullName evidence="2">Nuclease associated modular domain-containing protein</fullName>
    </recommendedName>
</protein>
<feature type="domain" description="Nuclease associated modular" evidence="2">
    <location>
        <begin position="29"/>
        <end position="45"/>
    </location>
</feature>